<reference evidence="6" key="1">
    <citation type="submission" date="2020-11" db="EMBL/GenBank/DDBJ databases">
        <authorList>
            <consortium name="DOE Joint Genome Institute"/>
            <person name="Ahrendt S."/>
            <person name="Riley R."/>
            <person name="Andreopoulos W."/>
            <person name="Labutti K."/>
            <person name="Pangilinan J."/>
            <person name="Ruiz-Duenas F.J."/>
            <person name="Barrasa J.M."/>
            <person name="Sanchez-Garcia M."/>
            <person name="Camarero S."/>
            <person name="Miyauchi S."/>
            <person name="Serrano A."/>
            <person name="Linde D."/>
            <person name="Babiker R."/>
            <person name="Drula E."/>
            <person name="Ayuso-Fernandez I."/>
            <person name="Pacheco R."/>
            <person name="Padilla G."/>
            <person name="Ferreira P."/>
            <person name="Barriuso J."/>
            <person name="Kellner H."/>
            <person name="Castanera R."/>
            <person name="Alfaro M."/>
            <person name="Ramirez L."/>
            <person name="Pisabarro A.G."/>
            <person name="Kuo A."/>
            <person name="Tritt A."/>
            <person name="Lipzen A."/>
            <person name="He G."/>
            <person name="Yan M."/>
            <person name="Ng V."/>
            <person name="Cullen D."/>
            <person name="Martin F."/>
            <person name="Rosso M.-N."/>
            <person name="Henrissat B."/>
            <person name="Hibbett D."/>
            <person name="Martinez A.T."/>
            <person name="Grigoriev I.V."/>
        </authorList>
    </citation>
    <scope>NUCLEOTIDE SEQUENCE</scope>
    <source>
        <strain evidence="6">MF-IS2</strain>
    </source>
</reference>
<dbReference type="PROSITE" id="PS01360">
    <property type="entry name" value="ZF_MYND_1"/>
    <property type="match status" value="1"/>
</dbReference>
<keyword evidence="3" id="KW-0862">Zinc</keyword>
<dbReference type="Pfam" id="PF01753">
    <property type="entry name" value="zf-MYND"/>
    <property type="match status" value="1"/>
</dbReference>
<protein>
    <recommendedName>
        <fullName evidence="5">MYND-type domain-containing protein</fullName>
    </recommendedName>
</protein>
<dbReference type="EMBL" id="MU151140">
    <property type="protein sequence ID" value="KAF9449104.1"/>
    <property type="molecule type" value="Genomic_DNA"/>
</dbReference>
<feature type="domain" description="MYND-type" evidence="5">
    <location>
        <begin position="21"/>
        <end position="58"/>
    </location>
</feature>
<evidence type="ECO:0000313" key="7">
    <source>
        <dbReference type="Proteomes" id="UP000807342"/>
    </source>
</evidence>
<name>A0A9P5XDP1_9AGAR</name>
<evidence type="ECO:0000313" key="6">
    <source>
        <dbReference type="EMBL" id="KAF9449104.1"/>
    </source>
</evidence>
<dbReference type="Proteomes" id="UP000807342">
    <property type="component" value="Unassembled WGS sequence"/>
</dbReference>
<evidence type="ECO:0000256" key="3">
    <source>
        <dbReference type="ARBA" id="ARBA00022833"/>
    </source>
</evidence>
<keyword evidence="2 4" id="KW-0863">Zinc-finger</keyword>
<accession>A0A9P5XDP1</accession>
<dbReference type="PROSITE" id="PS50865">
    <property type="entry name" value="ZF_MYND_2"/>
    <property type="match status" value="1"/>
</dbReference>
<keyword evidence="7" id="KW-1185">Reference proteome</keyword>
<keyword evidence="1" id="KW-0479">Metal-binding</keyword>
<dbReference type="GO" id="GO:0008270">
    <property type="term" value="F:zinc ion binding"/>
    <property type="evidence" value="ECO:0007669"/>
    <property type="project" value="UniProtKB-KW"/>
</dbReference>
<sequence>MSTGITPSRTVYAPLQKLDKCCQCDAKFGLRLCSSCGERIYCSTECQKTDWKDHKQSCKQTERINLELFWPFFAYMAELSRVDPGRPVHPAILHKIVNRPIPNVSAQVLPDGSSTNVVLLGDPIHPDQTGSPEWWPTAISERMRQKLFRRILREGHALPITLSICVALLAEMYTTTYDPEKEPNVGDPSTGMEFDQFSHNKRFRLQCERNTITDFGICKGSAEVKAMDTFGYFVESEHSKSNVEFFRGQDPKDHYWIYFKTLREEFVMDLCMFTFNFAMCVAHGEPYCPSGGEYPTFSDLAGFFIGRELRQNTPLLQYEQQRFSVLHNKALQGIVRTPHFNELGERILVAFMERVAGRKTNEVEQDLLIAWTMSNRRMMAQNLDQKAFLNYPSFVPTGILYDPGEETSPHEDDEETLKYWKKLGRMERKGVISPNQLIGALRKWDALPAEERMAWRKGHKKI</sequence>
<dbReference type="AlphaFoldDB" id="A0A9P5XDP1"/>
<dbReference type="InterPro" id="IPR002893">
    <property type="entry name" value="Znf_MYND"/>
</dbReference>
<comment type="caution">
    <text evidence="6">The sequence shown here is derived from an EMBL/GenBank/DDBJ whole genome shotgun (WGS) entry which is preliminary data.</text>
</comment>
<dbReference type="OrthoDB" id="341421at2759"/>
<organism evidence="6 7">
    <name type="scientific">Macrolepiota fuliginosa MF-IS2</name>
    <dbReference type="NCBI Taxonomy" id="1400762"/>
    <lineage>
        <taxon>Eukaryota</taxon>
        <taxon>Fungi</taxon>
        <taxon>Dikarya</taxon>
        <taxon>Basidiomycota</taxon>
        <taxon>Agaricomycotina</taxon>
        <taxon>Agaricomycetes</taxon>
        <taxon>Agaricomycetidae</taxon>
        <taxon>Agaricales</taxon>
        <taxon>Agaricineae</taxon>
        <taxon>Agaricaceae</taxon>
        <taxon>Macrolepiota</taxon>
    </lineage>
</organism>
<evidence type="ECO:0000256" key="2">
    <source>
        <dbReference type="ARBA" id="ARBA00022771"/>
    </source>
</evidence>
<proteinExistence type="predicted"/>
<evidence type="ECO:0000256" key="1">
    <source>
        <dbReference type="ARBA" id="ARBA00022723"/>
    </source>
</evidence>
<evidence type="ECO:0000256" key="4">
    <source>
        <dbReference type="PROSITE-ProRule" id="PRU00134"/>
    </source>
</evidence>
<evidence type="ECO:0000259" key="5">
    <source>
        <dbReference type="PROSITE" id="PS50865"/>
    </source>
</evidence>
<dbReference type="SUPFAM" id="SSF144232">
    <property type="entry name" value="HIT/MYND zinc finger-like"/>
    <property type="match status" value="1"/>
</dbReference>
<gene>
    <name evidence="6" type="ORF">P691DRAFT_703728</name>
</gene>
<dbReference type="Gene3D" id="6.10.140.2220">
    <property type="match status" value="1"/>
</dbReference>